<comment type="catalytic activity">
    <reaction evidence="6">
        <text>Endonucleolytic cleavage of RNA, removing 5'-extranucleotides from tRNA precursor.</text>
        <dbReference type="EC" id="3.1.26.5"/>
    </reaction>
</comment>
<comment type="subunit">
    <text evidence="6">Consists of a catalytic RNA component (M1 or rnpB) and a protein subunit.</text>
</comment>
<gene>
    <name evidence="6" type="primary">rnpA</name>
    <name evidence="7" type="ORF">A6V39_02405</name>
</gene>
<keyword evidence="5 6" id="KW-0694">RNA-binding</keyword>
<evidence type="ECO:0000313" key="7">
    <source>
        <dbReference type="EMBL" id="OAL10273.1"/>
    </source>
</evidence>
<evidence type="ECO:0000256" key="5">
    <source>
        <dbReference type="ARBA" id="ARBA00022884"/>
    </source>
</evidence>
<keyword evidence="4 6" id="KW-0378">Hydrolase</keyword>
<dbReference type="GO" id="GO:0000049">
    <property type="term" value="F:tRNA binding"/>
    <property type="evidence" value="ECO:0007669"/>
    <property type="project" value="UniProtKB-UniRule"/>
</dbReference>
<dbReference type="GO" id="GO:0042781">
    <property type="term" value="F:3'-tRNA processing endoribonuclease activity"/>
    <property type="evidence" value="ECO:0007669"/>
    <property type="project" value="TreeGrafter"/>
</dbReference>
<comment type="caution">
    <text evidence="7">The sequence shown here is derived from an EMBL/GenBank/DDBJ whole genome shotgun (WGS) entry which is preliminary data.</text>
</comment>
<dbReference type="Proteomes" id="UP000077623">
    <property type="component" value="Unassembled WGS sequence"/>
</dbReference>
<dbReference type="SUPFAM" id="SSF54211">
    <property type="entry name" value="Ribosomal protein S5 domain 2-like"/>
    <property type="match status" value="1"/>
</dbReference>
<reference evidence="8" key="1">
    <citation type="submission" date="2016-04" db="EMBL/GenBank/DDBJ databases">
        <authorList>
            <person name="Quiroz-Castaneda R.E."/>
            <person name="Martinez-Ocampo F."/>
        </authorList>
    </citation>
    <scope>NUCLEOTIDE SEQUENCE [LARGE SCALE GENOMIC DNA]</scope>
    <source>
        <strain evidence="8">INIFAP01</strain>
    </source>
</reference>
<dbReference type="AlphaFoldDB" id="A0A1A9QCT8"/>
<dbReference type="Pfam" id="PF00825">
    <property type="entry name" value="Ribonuclease_P"/>
    <property type="match status" value="1"/>
</dbReference>
<proteinExistence type="inferred from homology"/>
<evidence type="ECO:0000256" key="2">
    <source>
        <dbReference type="ARBA" id="ARBA00022722"/>
    </source>
</evidence>
<keyword evidence="8" id="KW-1185">Reference proteome</keyword>
<sequence length="118" mass="14458">MQKKYRLLKNKDFKSILSKGNKIFSKNLVCYYRKDKELLNIKIGVIIPKKKIKSSPRRKYLKRLFWALNTKNSIIYLPKIKCVFFYRNSFFEDFLRKDISFEKIKEEFLNIMFQINDK</sequence>
<dbReference type="STRING" id="432608.A6V39_02405"/>
<dbReference type="HAMAP" id="MF_00227">
    <property type="entry name" value="RNase_P"/>
    <property type="match status" value="1"/>
</dbReference>
<comment type="similarity">
    <text evidence="6">Belongs to the RnpA family.</text>
</comment>
<dbReference type="PANTHER" id="PTHR33992">
    <property type="entry name" value="RIBONUCLEASE P PROTEIN COMPONENT"/>
    <property type="match status" value="1"/>
</dbReference>
<dbReference type="EC" id="3.1.26.5" evidence="6"/>
<dbReference type="InterPro" id="IPR000100">
    <property type="entry name" value="RNase_P"/>
</dbReference>
<organism evidence="7 8">
    <name type="scientific">Candidatus Mycoplasma haematobovis</name>
    <dbReference type="NCBI Taxonomy" id="432608"/>
    <lineage>
        <taxon>Bacteria</taxon>
        <taxon>Bacillati</taxon>
        <taxon>Mycoplasmatota</taxon>
        <taxon>Mollicutes</taxon>
        <taxon>Mycoplasmataceae</taxon>
        <taxon>Mycoplasma</taxon>
    </lineage>
</organism>
<dbReference type="GO" id="GO:0001682">
    <property type="term" value="P:tRNA 5'-leader removal"/>
    <property type="evidence" value="ECO:0007669"/>
    <property type="project" value="UniProtKB-UniRule"/>
</dbReference>
<dbReference type="RefSeq" id="WP_187150121.1">
    <property type="nucleotide sequence ID" value="NZ_LWUJ01000011.1"/>
</dbReference>
<dbReference type="PANTHER" id="PTHR33992:SF1">
    <property type="entry name" value="RIBONUCLEASE P PROTEIN COMPONENT"/>
    <property type="match status" value="1"/>
</dbReference>
<dbReference type="Gene3D" id="3.30.230.10">
    <property type="match status" value="1"/>
</dbReference>
<dbReference type="GO" id="GO:0030677">
    <property type="term" value="C:ribonuclease P complex"/>
    <property type="evidence" value="ECO:0007669"/>
    <property type="project" value="TreeGrafter"/>
</dbReference>
<keyword evidence="1 6" id="KW-0819">tRNA processing</keyword>
<comment type="function">
    <text evidence="6">RNaseP catalyzes the removal of the 5'-leader sequence from pre-tRNA to produce the mature 5'-terminus. It can also cleave other RNA substrates such as 4.5S RNA. The protein component plays an auxiliary but essential role in vivo by binding to the 5'-leader sequence and broadening the substrate specificity of the ribozyme.</text>
</comment>
<name>A0A1A9QCT8_9MOLU</name>
<evidence type="ECO:0000313" key="8">
    <source>
        <dbReference type="Proteomes" id="UP000077623"/>
    </source>
</evidence>
<evidence type="ECO:0000256" key="6">
    <source>
        <dbReference type="HAMAP-Rule" id="MF_00227"/>
    </source>
</evidence>
<accession>A0A1A9QCT8</accession>
<keyword evidence="2 6" id="KW-0540">Nuclease</keyword>
<evidence type="ECO:0000256" key="4">
    <source>
        <dbReference type="ARBA" id="ARBA00022801"/>
    </source>
</evidence>
<dbReference type="EMBL" id="LWUJ01000011">
    <property type="protein sequence ID" value="OAL10273.1"/>
    <property type="molecule type" value="Genomic_DNA"/>
</dbReference>
<keyword evidence="3 6" id="KW-0255">Endonuclease</keyword>
<dbReference type="GO" id="GO:0004526">
    <property type="term" value="F:ribonuclease P activity"/>
    <property type="evidence" value="ECO:0007669"/>
    <property type="project" value="UniProtKB-UniRule"/>
</dbReference>
<dbReference type="InterPro" id="IPR020568">
    <property type="entry name" value="Ribosomal_Su5_D2-typ_SF"/>
</dbReference>
<evidence type="ECO:0000256" key="1">
    <source>
        <dbReference type="ARBA" id="ARBA00022694"/>
    </source>
</evidence>
<evidence type="ECO:0000256" key="3">
    <source>
        <dbReference type="ARBA" id="ARBA00022759"/>
    </source>
</evidence>
<dbReference type="InterPro" id="IPR014721">
    <property type="entry name" value="Ribsml_uS5_D2-typ_fold_subgr"/>
</dbReference>
<protein>
    <recommendedName>
        <fullName evidence="6">Ribonuclease P protein component</fullName>
        <shortName evidence="6">RNase P protein</shortName>
        <shortName evidence="6">RNaseP protein</shortName>
        <ecNumber evidence="6">3.1.26.5</ecNumber>
    </recommendedName>
    <alternativeName>
        <fullName evidence="6">Protein C5</fullName>
    </alternativeName>
</protein>